<dbReference type="InterPro" id="IPR004821">
    <property type="entry name" value="Cyt_trans-like"/>
</dbReference>
<feature type="binding site" evidence="9">
    <location>
        <position position="98"/>
    </location>
    <ligand>
        <name>ATP</name>
        <dbReference type="ChEBI" id="CHEBI:30616"/>
    </ligand>
</feature>
<keyword evidence="2 9" id="KW-0808">Transferase</keyword>
<dbReference type="Pfam" id="PF01467">
    <property type="entry name" value="CTP_transf_like"/>
    <property type="match status" value="1"/>
</dbReference>
<feature type="domain" description="Cytidyltransferase-like" evidence="10">
    <location>
        <begin position="5"/>
        <end position="133"/>
    </location>
</feature>
<comment type="caution">
    <text evidence="11">The sequence shown here is derived from an EMBL/GenBank/DDBJ whole genome shotgun (WGS) entry which is preliminary data.</text>
</comment>
<keyword evidence="7 9" id="KW-0173">Coenzyme A biosynthesis</keyword>
<dbReference type="InterPro" id="IPR001980">
    <property type="entry name" value="PPAT"/>
</dbReference>
<dbReference type="SUPFAM" id="SSF52374">
    <property type="entry name" value="Nucleotidylyl transferase"/>
    <property type="match status" value="1"/>
</dbReference>
<feature type="binding site" evidence="9">
    <location>
        <position position="9"/>
    </location>
    <ligand>
        <name>substrate</name>
    </ligand>
</feature>
<comment type="similarity">
    <text evidence="9">Belongs to the bacterial CoaD family.</text>
</comment>
<comment type="cofactor">
    <cofactor evidence="9">
        <name>Mg(2+)</name>
        <dbReference type="ChEBI" id="CHEBI:18420"/>
    </cofactor>
</comment>
<feature type="binding site" evidence="9">
    <location>
        <begin position="88"/>
        <end position="90"/>
    </location>
    <ligand>
        <name>ATP</name>
        <dbReference type="ChEBI" id="CHEBI:30616"/>
    </ligand>
</feature>
<keyword evidence="3 9" id="KW-0548">Nucleotidyltransferase</keyword>
<evidence type="ECO:0000256" key="9">
    <source>
        <dbReference type="HAMAP-Rule" id="MF_00151"/>
    </source>
</evidence>
<comment type="function">
    <text evidence="9">Reversibly transfers an adenylyl group from ATP to 4'-phosphopantetheine, yielding dephospho-CoA (dPCoA) and pyrophosphate.</text>
</comment>
<comment type="catalytic activity">
    <reaction evidence="8 9">
        <text>(R)-4'-phosphopantetheine + ATP + H(+) = 3'-dephospho-CoA + diphosphate</text>
        <dbReference type="Rhea" id="RHEA:19801"/>
        <dbReference type="ChEBI" id="CHEBI:15378"/>
        <dbReference type="ChEBI" id="CHEBI:30616"/>
        <dbReference type="ChEBI" id="CHEBI:33019"/>
        <dbReference type="ChEBI" id="CHEBI:57328"/>
        <dbReference type="ChEBI" id="CHEBI:61723"/>
        <dbReference type="EC" id="2.7.7.3"/>
    </reaction>
</comment>
<proteinExistence type="inferred from homology"/>
<evidence type="ECO:0000256" key="2">
    <source>
        <dbReference type="ARBA" id="ARBA00022679"/>
    </source>
</evidence>
<organism evidence="11 12">
    <name type="scientific">Clostridium oceanicum</name>
    <dbReference type="NCBI Taxonomy" id="1543"/>
    <lineage>
        <taxon>Bacteria</taxon>
        <taxon>Bacillati</taxon>
        <taxon>Bacillota</taxon>
        <taxon>Clostridia</taxon>
        <taxon>Eubacteriales</taxon>
        <taxon>Clostridiaceae</taxon>
        <taxon>Clostridium</taxon>
    </lineage>
</organism>
<dbReference type="EMBL" id="BAAACG010000006">
    <property type="protein sequence ID" value="GAA0734752.1"/>
    <property type="molecule type" value="Genomic_DNA"/>
</dbReference>
<evidence type="ECO:0000256" key="8">
    <source>
        <dbReference type="ARBA" id="ARBA00029346"/>
    </source>
</evidence>
<evidence type="ECO:0000313" key="11">
    <source>
        <dbReference type="EMBL" id="GAA0734752.1"/>
    </source>
</evidence>
<feature type="binding site" evidence="9">
    <location>
        <position position="41"/>
    </location>
    <ligand>
        <name>substrate</name>
    </ligand>
</feature>
<dbReference type="PANTHER" id="PTHR21342:SF1">
    <property type="entry name" value="PHOSPHOPANTETHEINE ADENYLYLTRANSFERASE"/>
    <property type="match status" value="1"/>
</dbReference>
<feature type="binding site" evidence="9">
    <location>
        <begin position="123"/>
        <end position="129"/>
    </location>
    <ligand>
        <name>ATP</name>
        <dbReference type="ChEBI" id="CHEBI:30616"/>
    </ligand>
</feature>
<keyword evidence="1 9" id="KW-0963">Cytoplasm</keyword>
<dbReference type="CDD" id="cd02163">
    <property type="entry name" value="PPAT"/>
    <property type="match status" value="1"/>
</dbReference>
<evidence type="ECO:0000256" key="3">
    <source>
        <dbReference type="ARBA" id="ARBA00022695"/>
    </source>
</evidence>
<evidence type="ECO:0000313" key="12">
    <source>
        <dbReference type="Proteomes" id="UP001501510"/>
    </source>
</evidence>
<keyword evidence="4 9" id="KW-0547">Nucleotide-binding</keyword>
<dbReference type="HAMAP" id="MF_00151">
    <property type="entry name" value="PPAT_bact"/>
    <property type="match status" value="1"/>
</dbReference>
<comment type="subcellular location">
    <subcellularLocation>
        <location evidence="9">Cytoplasm</location>
    </subcellularLocation>
</comment>
<keyword evidence="5 9" id="KW-0067">ATP-binding</keyword>
<sequence>MKVAIYPGSFDPITNGHLDIIHRASKVFDKVIVSILVNPEKKGLFSIDKRVELIKKVTKDCENVEVDSFQGLLVNFMNKKESKVIIKGLRTVSDFEYEFKMALMNNKLDSSIETVFMMANAKYSYVSSSSVKEVAMFGGSIEGLVPKEIIPDIKKQVSNK</sequence>
<evidence type="ECO:0000256" key="1">
    <source>
        <dbReference type="ARBA" id="ARBA00022490"/>
    </source>
</evidence>
<feature type="binding site" evidence="9">
    <location>
        <position position="73"/>
    </location>
    <ligand>
        <name>substrate</name>
    </ligand>
</feature>
<comment type="pathway">
    <text evidence="9">Cofactor biosynthesis; coenzyme A biosynthesis; CoA from (R)-pantothenate: step 4/5.</text>
</comment>
<dbReference type="Proteomes" id="UP001501510">
    <property type="component" value="Unassembled WGS sequence"/>
</dbReference>
<dbReference type="NCBIfam" id="TIGR01510">
    <property type="entry name" value="coaD_prev_kdtB"/>
    <property type="match status" value="1"/>
</dbReference>
<dbReference type="PANTHER" id="PTHR21342">
    <property type="entry name" value="PHOSPHOPANTETHEINE ADENYLYLTRANSFERASE"/>
    <property type="match status" value="1"/>
</dbReference>
<accession>A0ABN1JBR7</accession>
<feature type="binding site" evidence="9">
    <location>
        <position position="17"/>
    </location>
    <ligand>
        <name>ATP</name>
        <dbReference type="ChEBI" id="CHEBI:30616"/>
    </ligand>
</feature>
<dbReference type="Gene3D" id="3.40.50.620">
    <property type="entry name" value="HUPs"/>
    <property type="match status" value="1"/>
</dbReference>
<dbReference type="RefSeq" id="WP_343759005.1">
    <property type="nucleotide sequence ID" value="NZ_BAAACG010000006.1"/>
</dbReference>
<evidence type="ECO:0000256" key="4">
    <source>
        <dbReference type="ARBA" id="ARBA00022741"/>
    </source>
</evidence>
<dbReference type="GO" id="GO:0016779">
    <property type="term" value="F:nucleotidyltransferase activity"/>
    <property type="evidence" value="ECO:0007669"/>
    <property type="project" value="UniProtKB-KW"/>
</dbReference>
<evidence type="ECO:0000256" key="5">
    <source>
        <dbReference type="ARBA" id="ARBA00022840"/>
    </source>
</evidence>
<comment type="subunit">
    <text evidence="9">Homohexamer.</text>
</comment>
<name>A0ABN1JBR7_9CLOT</name>
<evidence type="ECO:0000256" key="6">
    <source>
        <dbReference type="ARBA" id="ARBA00022842"/>
    </source>
</evidence>
<feature type="binding site" evidence="9">
    <location>
        <position position="87"/>
    </location>
    <ligand>
        <name>substrate</name>
    </ligand>
</feature>
<keyword evidence="12" id="KW-1185">Reference proteome</keyword>
<feature type="site" description="Transition state stabilizer" evidence="9">
    <location>
        <position position="17"/>
    </location>
</feature>
<feature type="binding site" evidence="9">
    <location>
        <begin position="9"/>
        <end position="10"/>
    </location>
    <ligand>
        <name>ATP</name>
        <dbReference type="ChEBI" id="CHEBI:30616"/>
    </ligand>
</feature>
<dbReference type="InterPro" id="IPR014729">
    <property type="entry name" value="Rossmann-like_a/b/a_fold"/>
</dbReference>
<evidence type="ECO:0000259" key="10">
    <source>
        <dbReference type="Pfam" id="PF01467"/>
    </source>
</evidence>
<dbReference type="PRINTS" id="PR01020">
    <property type="entry name" value="LPSBIOSNTHSS"/>
</dbReference>
<keyword evidence="6 9" id="KW-0460">Magnesium</keyword>
<protein>
    <recommendedName>
        <fullName evidence="9">Phosphopantetheine adenylyltransferase</fullName>
        <ecNumber evidence="9">2.7.7.3</ecNumber>
    </recommendedName>
    <alternativeName>
        <fullName evidence="9">Dephospho-CoA pyrophosphorylase</fullName>
    </alternativeName>
    <alternativeName>
        <fullName evidence="9">Pantetheine-phosphate adenylyltransferase</fullName>
        <shortName evidence="9">PPAT</shortName>
    </alternativeName>
</protein>
<reference evidence="11 12" key="1">
    <citation type="journal article" date="2019" name="Int. J. Syst. Evol. Microbiol.">
        <title>The Global Catalogue of Microorganisms (GCM) 10K type strain sequencing project: providing services to taxonomists for standard genome sequencing and annotation.</title>
        <authorList>
            <consortium name="The Broad Institute Genomics Platform"/>
            <consortium name="The Broad Institute Genome Sequencing Center for Infectious Disease"/>
            <person name="Wu L."/>
            <person name="Ma J."/>
        </authorList>
    </citation>
    <scope>NUCLEOTIDE SEQUENCE [LARGE SCALE GENOMIC DNA]</scope>
    <source>
        <strain evidence="11 12">JCM 1407</strain>
    </source>
</reference>
<dbReference type="NCBIfam" id="TIGR00125">
    <property type="entry name" value="cyt_tran_rel"/>
    <property type="match status" value="1"/>
</dbReference>
<dbReference type="EC" id="2.7.7.3" evidence="9"/>
<evidence type="ECO:0000256" key="7">
    <source>
        <dbReference type="ARBA" id="ARBA00022993"/>
    </source>
</evidence>
<gene>
    <name evidence="9 11" type="primary">coaD</name>
    <name evidence="11" type="ORF">GCM10008906_07340</name>
</gene>